<dbReference type="SMART" id="SM00422">
    <property type="entry name" value="HTH_MERR"/>
    <property type="match status" value="1"/>
</dbReference>
<dbReference type="InterPro" id="IPR001001">
    <property type="entry name" value="DNA_polIII_beta"/>
</dbReference>
<evidence type="ECO:0000256" key="2">
    <source>
        <dbReference type="SAM" id="MobiDB-lite"/>
    </source>
</evidence>
<dbReference type="GO" id="GO:0009360">
    <property type="term" value="C:DNA polymerase III complex"/>
    <property type="evidence" value="ECO:0007669"/>
    <property type="project" value="InterPro"/>
</dbReference>
<dbReference type="Proteomes" id="UP000247591">
    <property type="component" value="Unassembled WGS sequence"/>
</dbReference>
<dbReference type="GO" id="GO:0003677">
    <property type="term" value="F:DNA binding"/>
    <property type="evidence" value="ECO:0007669"/>
    <property type="project" value="UniProtKB-KW"/>
</dbReference>
<name>A0A318S0G4_WILLI</name>
<dbReference type="InterPro" id="IPR022637">
    <property type="entry name" value="DNA_polIII_beta_cen"/>
</dbReference>
<dbReference type="GO" id="GO:0003700">
    <property type="term" value="F:DNA-binding transcription factor activity"/>
    <property type="evidence" value="ECO:0007669"/>
    <property type="project" value="InterPro"/>
</dbReference>
<dbReference type="PROSITE" id="PS50937">
    <property type="entry name" value="HTH_MERR_2"/>
    <property type="match status" value="1"/>
</dbReference>
<evidence type="ECO:0000313" key="5">
    <source>
        <dbReference type="Proteomes" id="UP000247591"/>
    </source>
</evidence>
<dbReference type="InterPro" id="IPR046938">
    <property type="entry name" value="DNA_clamp_sf"/>
</dbReference>
<keyword evidence="5" id="KW-1185">Reference proteome</keyword>
<dbReference type="InterPro" id="IPR000551">
    <property type="entry name" value="MerR-type_HTH_dom"/>
</dbReference>
<dbReference type="GO" id="GO:0003887">
    <property type="term" value="F:DNA-directed DNA polymerase activity"/>
    <property type="evidence" value="ECO:0007669"/>
    <property type="project" value="InterPro"/>
</dbReference>
<dbReference type="InterPro" id="IPR047057">
    <property type="entry name" value="MerR_fam"/>
</dbReference>
<feature type="region of interest" description="Disordered" evidence="2">
    <location>
        <begin position="346"/>
        <end position="368"/>
    </location>
</feature>
<dbReference type="PANTHER" id="PTHR30204:SF97">
    <property type="entry name" value="MERR FAMILY REGULATORY PROTEIN"/>
    <property type="match status" value="1"/>
</dbReference>
<dbReference type="Gene3D" id="1.10.1660.10">
    <property type="match status" value="1"/>
</dbReference>
<proteinExistence type="predicted"/>
<dbReference type="GO" id="GO:0008408">
    <property type="term" value="F:3'-5' exonuclease activity"/>
    <property type="evidence" value="ECO:0007669"/>
    <property type="project" value="InterPro"/>
</dbReference>
<dbReference type="AlphaFoldDB" id="A0A318S0G4"/>
<dbReference type="GO" id="GO:0006260">
    <property type="term" value="P:DNA replication"/>
    <property type="evidence" value="ECO:0007669"/>
    <property type="project" value="InterPro"/>
</dbReference>
<keyword evidence="1 4" id="KW-0238">DNA-binding</keyword>
<dbReference type="Gene3D" id="3.10.150.10">
    <property type="entry name" value="DNA Polymerase III, subunit A, domain 2"/>
    <property type="match status" value="2"/>
</dbReference>
<dbReference type="SUPFAM" id="SSF55979">
    <property type="entry name" value="DNA clamp"/>
    <property type="match status" value="1"/>
</dbReference>
<evidence type="ECO:0000256" key="1">
    <source>
        <dbReference type="ARBA" id="ARBA00023125"/>
    </source>
</evidence>
<organism evidence="4 5">
    <name type="scientific">Williamsia limnetica</name>
    <dbReference type="NCBI Taxonomy" id="882452"/>
    <lineage>
        <taxon>Bacteria</taxon>
        <taxon>Bacillati</taxon>
        <taxon>Actinomycetota</taxon>
        <taxon>Actinomycetes</taxon>
        <taxon>Mycobacteriales</taxon>
        <taxon>Nocardiaceae</taxon>
        <taxon>Williamsia</taxon>
    </lineage>
</organism>
<accession>A0A318S0G4</accession>
<dbReference type="SUPFAM" id="SSF46955">
    <property type="entry name" value="Putative DNA-binding domain"/>
    <property type="match status" value="1"/>
</dbReference>
<comment type="caution">
    <text evidence="4">The sequence shown here is derived from an EMBL/GenBank/DDBJ whole genome shotgun (WGS) entry which is preliminary data.</text>
</comment>
<sequence>MGVPNSELMSIGSFARRSGLTASALRFYADVGLLPPTVVDPVSGYRFYGDVQLDRAVMLRQLREIGMPLARVKFALDTTPEEAIRLIDQHIDAVSGDAATAREQAAVMKANLSEASAAMVVCVSGPVLASAIEQVLTATTNEPGMTVLGGVRFEAGSGSVVVTATDRYRLSTRTLLTQTSPDVTWAATVNGDDLRRCLIDLRRTPRARIEGSGHGLWLRLPNRDDRYCRLLPEPFPEYRQMLDSLPSATTCVEVSKAVLLQSLEDRPAELVQLHVSGSDVTVRNALSDRGTQLEARVSGNHPIDVWFEMTTLYPAISTAIGADVLIDLRGPMQPVTIRSADHGDLTTLAMPTMSPSAESDTASKEANS</sequence>
<protein>
    <submittedName>
        <fullName evidence="4">DNA-binding transcriptional MerR regulator</fullName>
    </submittedName>
</protein>
<evidence type="ECO:0000259" key="3">
    <source>
        <dbReference type="PROSITE" id="PS50937"/>
    </source>
</evidence>
<reference evidence="4 5" key="1">
    <citation type="submission" date="2018-06" db="EMBL/GenBank/DDBJ databases">
        <title>Genomic Encyclopedia of Type Strains, Phase IV (KMG-IV): sequencing the most valuable type-strain genomes for metagenomic binning, comparative biology and taxonomic classification.</title>
        <authorList>
            <person name="Goeker M."/>
        </authorList>
    </citation>
    <scope>NUCLEOTIDE SEQUENCE [LARGE SCALE GENOMIC DNA]</scope>
    <source>
        <strain evidence="4 5">DSM 45521</strain>
    </source>
</reference>
<evidence type="ECO:0000313" key="4">
    <source>
        <dbReference type="EMBL" id="PYE16474.1"/>
    </source>
</evidence>
<dbReference type="EMBL" id="QJSP01000008">
    <property type="protein sequence ID" value="PYE16474.1"/>
    <property type="molecule type" value="Genomic_DNA"/>
</dbReference>
<gene>
    <name evidence="4" type="ORF">DFR67_108225</name>
</gene>
<feature type="domain" description="HTH merR-type" evidence="3">
    <location>
        <begin position="8"/>
        <end position="78"/>
    </location>
</feature>
<dbReference type="InterPro" id="IPR009061">
    <property type="entry name" value="DNA-bd_dom_put_sf"/>
</dbReference>
<dbReference type="PANTHER" id="PTHR30204">
    <property type="entry name" value="REDOX-CYCLING DRUG-SENSING TRANSCRIPTIONAL ACTIVATOR SOXR"/>
    <property type="match status" value="1"/>
</dbReference>
<dbReference type="Pfam" id="PF02767">
    <property type="entry name" value="DNA_pol3_beta_2"/>
    <property type="match status" value="1"/>
</dbReference>
<dbReference type="SMART" id="SM00480">
    <property type="entry name" value="POL3Bc"/>
    <property type="match status" value="1"/>
</dbReference>
<dbReference type="Pfam" id="PF13411">
    <property type="entry name" value="MerR_1"/>
    <property type="match status" value="1"/>
</dbReference>